<comment type="caution">
    <text evidence="1">The sequence shown here is derived from an EMBL/GenBank/DDBJ whole genome shotgun (WGS) entry which is preliminary data.</text>
</comment>
<protein>
    <submittedName>
        <fullName evidence="1">Uncharacterized protein</fullName>
    </submittedName>
</protein>
<dbReference type="RefSeq" id="WP_126753968.1">
    <property type="nucleotide sequence ID" value="NZ_PIPY01000003.1"/>
</dbReference>
<proteinExistence type="predicted"/>
<organism evidence="1 2">
    <name type="scientific">Pseudidiomarina insulisalsae</name>
    <dbReference type="NCBI Taxonomy" id="575789"/>
    <lineage>
        <taxon>Bacteria</taxon>
        <taxon>Pseudomonadati</taxon>
        <taxon>Pseudomonadota</taxon>
        <taxon>Gammaproteobacteria</taxon>
        <taxon>Alteromonadales</taxon>
        <taxon>Idiomarinaceae</taxon>
        <taxon>Pseudidiomarina</taxon>
    </lineage>
</organism>
<sequence length="172" mass="19043">MSVWQRVPNLVKVCAAVVVLLCLLDFTQRVWISAEVDAREVSGFVTTGYQAPQPQVSDQVSAFIAQLTTAESETVEEESPEQSVAEQTPLIEGGVNLGDMRVRVRAIYVSQKMNKRVALIETQHMKERHLELTEIAVDDVLNNYKVSTITVDSVVFSGDDGSEPVVVPVFDY</sequence>
<dbReference type="Proteomes" id="UP000288259">
    <property type="component" value="Unassembled WGS sequence"/>
</dbReference>
<name>A0A432YNT0_9GAMM</name>
<dbReference type="AlphaFoldDB" id="A0A432YNT0"/>
<accession>A0A432YNT0</accession>
<evidence type="ECO:0000313" key="1">
    <source>
        <dbReference type="EMBL" id="RUO62604.1"/>
    </source>
</evidence>
<gene>
    <name evidence="1" type="ORF">CWI71_04005</name>
</gene>
<dbReference type="OrthoDB" id="6240437at2"/>
<evidence type="ECO:0000313" key="2">
    <source>
        <dbReference type="Proteomes" id="UP000288259"/>
    </source>
</evidence>
<dbReference type="EMBL" id="PIPY01000003">
    <property type="protein sequence ID" value="RUO62604.1"/>
    <property type="molecule type" value="Genomic_DNA"/>
</dbReference>
<reference evidence="2" key="1">
    <citation type="journal article" date="2018" name="Front. Microbiol.">
        <title>Genome-Based Analysis Reveals the Taxonomy and Diversity of the Family Idiomarinaceae.</title>
        <authorList>
            <person name="Liu Y."/>
            <person name="Lai Q."/>
            <person name="Shao Z."/>
        </authorList>
    </citation>
    <scope>NUCLEOTIDE SEQUENCE [LARGE SCALE GENOMIC DNA]</scope>
    <source>
        <strain evidence="2">CVS-6</strain>
    </source>
</reference>
<keyword evidence="2" id="KW-1185">Reference proteome</keyword>